<evidence type="ECO:0000313" key="1">
    <source>
        <dbReference type="EMBL" id="KAH6930152.1"/>
    </source>
</evidence>
<reference evidence="1" key="1">
    <citation type="submission" date="2020-05" db="EMBL/GenBank/DDBJ databases">
        <title>Large-scale comparative analyses of tick genomes elucidate their genetic diversity and vector capacities.</title>
        <authorList>
            <person name="Jia N."/>
            <person name="Wang J."/>
            <person name="Shi W."/>
            <person name="Du L."/>
            <person name="Sun Y."/>
            <person name="Zhan W."/>
            <person name="Jiang J."/>
            <person name="Wang Q."/>
            <person name="Zhang B."/>
            <person name="Ji P."/>
            <person name="Sakyi L.B."/>
            <person name="Cui X."/>
            <person name="Yuan T."/>
            <person name="Jiang B."/>
            <person name="Yang W."/>
            <person name="Lam T.T.-Y."/>
            <person name="Chang Q."/>
            <person name="Ding S."/>
            <person name="Wang X."/>
            <person name="Zhu J."/>
            <person name="Ruan X."/>
            <person name="Zhao L."/>
            <person name="Wei J."/>
            <person name="Que T."/>
            <person name="Du C."/>
            <person name="Cheng J."/>
            <person name="Dai P."/>
            <person name="Han X."/>
            <person name="Huang E."/>
            <person name="Gao Y."/>
            <person name="Liu J."/>
            <person name="Shao H."/>
            <person name="Ye R."/>
            <person name="Li L."/>
            <person name="Wei W."/>
            <person name="Wang X."/>
            <person name="Wang C."/>
            <person name="Yang T."/>
            <person name="Huo Q."/>
            <person name="Li W."/>
            <person name="Guo W."/>
            <person name="Chen H."/>
            <person name="Zhou L."/>
            <person name="Ni X."/>
            <person name="Tian J."/>
            <person name="Zhou Y."/>
            <person name="Sheng Y."/>
            <person name="Liu T."/>
            <person name="Pan Y."/>
            <person name="Xia L."/>
            <person name="Li J."/>
            <person name="Zhao F."/>
            <person name="Cao W."/>
        </authorList>
    </citation>
    <scope>NUCLEOTIDE SEQUENCE</scope>
    <source>
        <strain evidence="1">Hyas-2018</strain>
    </source>
</reference>
<dbReference type="EMBL" id="CM023485">
    <property type="protein sequence ID" value="KAH6930152.1"/>
    <property type="molecule type" value="Genomic_DNA"/>
</dbReference>
<keyword evidence="2" id="KW-1185">Reference proteome</keyword>
<organism evidence="1 2">
    <name type="scientific">Hyalomma asiaticum</name>
    <name type="common">Tick</name>
    <dbReference type="NCBI Taxonomy" id="266040"/>
    <lineage>
        <taxon>Eukaryota</taxon>
        <taxon>Metazoa</taxon>
        <taxon>Ecdysozoa</taxon>
        <taxon>Arthropoda</taxon>
        <taxon>Chelicerata</taxon>
        <taxon>Arachnida</taxon>
        <taxon>Acari</taxon>
        <taxon>Parasitiformes</taxon>
        <taxon>Ixodida</taxon>
        <taxon>Ixodoidea</taxon>
        <taxon>Ixodidae</taxon>
        <taxon>Hyalomminae</taxon>
        <taxon>Hyalomma</taxon>
    </lineage>
</organism>
<sequence length="418" mass="45624">MEKFFLRALGRSYTYCCAEATPPLPVPQQQPLPPPPPSGRTSGGGRRSADVAVLRSKASSRHARPSPRKRLWRLTAAFRCHQTSASGISACRKHLSVALALARITKGLARPLLKFPQDHCSLLTTTVRGFPSAQPGEIPAVKRLWFDAESVGTLLPSFSIREARWRPRLRGVEDMKFLSLSEWLPSSKPRSPSSSSSKGGMRRQHVSVPMLTLAFARRSFRVSKRIKKAAAAAGSGVSAAVTSHRFVSKRRALSPAEPSLRRPSKVTRKQSDSSAPPPLHLFIAAALLRNERHVRWLRGVQAVFRGQLSHRPTLSTLPLLLLLLLQSRDASPSAIYRVRVMTCGSAPNVSVCRLGRRQCFEALPITLRGAPEVCAANVFVTVVAGVCFLRISRRGNGCLRATPFMRCGVARLVAGCGA</sequence>
<evidence type="ECO:0000313" key="2">
    <source>
        <dbReference type="Proteomes" id="UP000821845"/>
    </source>
</evidence>
<protein>
    <submittedName>
        <fullName evidence="1">Uncharacterized protein</fullName>
    </submittedName>
</protein>
<dbReference type="Proteomes" id="UP000821845">
    <property type="component" value="Chromosome 5"/>
</dbReference>
<proteinExistence type="predicted"/>
<comment type="caution">
    <text evidence="1">The sequence shown here is derived from an EMBL/GenBank/DDBJ whole genome shotgun (WGS) entry which is preliminary data.</text>
</comment>
<gene>
    <name evidence="1" type="ORF">HPB50_011069</name>
</gene>
<name>A0ACB7S4Q7_HYAAI</name>
<accession>A0ACB7S4Q7</accession>